<feature type="signal peptide" evidence="1">
    <location>
        <begin position="1"/>
        <end position="21"/>
    </location>
</feature>
<evidence type="ECO:0000313" key="4">
    <source>
        <dbReference type="Proteomes" id="UP000293874"/>
    </source>
</evidence>
<keyword evidence="1" id="KW-0732">Signal</keyword>
<dbReference type="InterPro" id="IPR026444">
    <property type="entry name" value="Secre_tail"/>
</dbReference>
<gene>
    <name evidence="3" type="ORF">EV199_5116</name>
</gene>
<dbReference type="Pfam" id="PF18962">
    <property type="entry name" value="Por_Secre_tail"/>
    <property type="match status" value="1"/>
</dbReference>
<sequence>MKMKSALSLFFLLSCCLLAEAQQPFWKTYPVPNRPQQLTDLVEAGNEGYAFIRANSFVLTDKNGILQKEWMPAAFADLPFEKLIRTSTGKFVITANSIGLPGFWVFILSANAEQEKVYQYQFNEKVRSVRIFPAANGNFYLTYVKEMEEKPERLHILCLNESGQTIWKTEIAEGLFFGYSLQPAENGGLEIAYTTPDERKLKVVTVTASGDRSEKQFATLFMNGEYYLPMFFCKSPDGGYLFAATEAVFSFLGNSDLLFLKARADGTTEWTKLVDISMNDDMAGIRHDANGWYVLSSSGWNANWYDLEGGTDLVLSRFNWQCELQWKKAFGTAGSNESANTLLLTSDAILAGGWARLPGQPDAAPLLIKTNLNGELQDAPFPYAIQPAASLKNLPVPLNTVTQEIVHTLNLPGGGYIATVKLIGVTEDDYMACLIRINAAGEFEWVKMLSDLASSPGRICVSSDGNFLVLLTEFDSGFSIDQVLKLRPDGTVIWRSQVWTLNVDDIAPSNDGGCYISGAESEGLMQYNALIMKLNTDGSEAWRKPRAFFRYNTRANKISVTPDQRLVVTGEATRTDGTGQGGIYLAQSTLDGDVIWARVFVRPDTVLAAQSLLATTDLHYLVAGYAEATLSGNRDALLMKVDRWGTPTWTRTLDIYLTDNSNSLLERGDTAYCLAGTTGEPIFGTRKKYGFLANIRKDGTPNGIKYYGNGYPEFSISNLFEASASRLHFIGNREEQYGNSSIYFGTLDQIVLSGNDVNLNDGVRIFPNPAKGKSWLELNNRFAGDIRILITGINGLPVKSVIMKKQTNSLVIPLNLNQVPAGVYQVVIWMGKTRVVKQLVMQP</sequence>
<dbReference type="PANTHER" id="PTHR42754">
    <property type="entry name" value="ENDOGLUCANASE"/>
    <property type="match status" value="1"/>
</dbReference>
<accession>A0A4V2F0A2</accession>
<reference evidence="3 4" key="1">
    <citation type="submission" date="2019-02" db="EMBL/GenBank/DDBJ databases">
        <title>Genomic Encyclopedia of Type Strains, Phase IV (KMG-IV): sequencing the most valuable type-strain genomes for metagenomic binning, comparative biology and taxonomic classification.</title>
        <authorList>
            <person name="Goeker M."/>
        </authorList>
    </citation>
    <scope>NUCLEOTIDE SEQUENCE [LARGE SCALE GENOMIC DNA]</scope>
    <source>
        <strain evidence="3 4">DSM 18116</strain>
    </source>
</reference>
<comment type="caution">
    <text evidence="3">The sequence shown here is derived from an EMBL/GenBank/DDBJ whole genome shotgun (WGS) entry which is preliminary data.</text>
</comment>
<dbReference type="Gene3D" id="2.80.10.50">
    <property type="match status" value="1"/>
</dbReference>
<dbReference type="EMBL" id="SGXA01000003">
    <property type="protein sequence ID" value="RZS69280.1"/>
    <property type="molecule type" value="Genomic_DNA"/>
</dbReference>
<organism evidence="3 4">
    <name type="scientific">Pseudobacter ginsenosidimutans</name>
    <dbReference type="NCBI Taxonomy" id="661488"/>
    <lineage>
        <taxon>Bacteria</taxon>
        <taxon>Pseudomonadati</taxon>
        <taxon>Bacteroidota</taxon>
        <taxon>Chitinophagia</taxon>
        <taxon>Chitinophagales</taxon>
        <taxon>Chitinophagaceae</taxon>
        <taxon>Pseudobacter</taxon>
    </lineage>
</organism>
<dbReference type="PROSITE" id="PS51257">
    <property type="entry name" value="PROKAR_LIPOPROTEIN"/>
    <property type="match status" value="1"/>
</dbReference>
<dbReference type="AlphaFoldDB" id="A0A4V2F0A2"/>
<dbReference type="InterPro" id="IPR011044">
    <property type="entry name" value="Quino_amine_DH_bsu"/>
</dbReference>
<feature type="chain" id="PRO_5020284129" evidence="1">
    <location>
        <begin position="22"/>
        <end position="843"/>
    </location>
</feature>
<protein>
    <submittedName>
        <fullName evidence="3">Putative secreted protein (Por secretion system target)</fullName>
    </submittedName>
</protein>
<feature type="domain" description="Secretion system C-terminal sorting" evidence="2">
    <location>
        <begin position="765"/>
        <end position="840"/>
    </location>
</feature>
<evidence type="ECO:0000259" key="2">
    <source>
        <dbReference type="Pfam" id="PF18962"/>
    </source>
</evidence>
<proteinExistence type="predicted"/>
<keyword evidence="4" id="KW-1185">Reference proteome</keyword>
<dbReference type="Proteomes" id="UP000293874">
    <property type="component" value="Unassembled WGS sequence"/>
</dbReference>
<dbReference type="PANTHER" id="PTHR42754:SF1">
    <property type="entry name" value="LIPOPROTEIN"/>
    <property type="match status" value="1"/>
</dbReference>
<evidence type="ECO:0000313" key="3">
    <source>
        <dbReference type="EMBL" id="RZS69280.1"/>
    </source>
</evidence>
<evidence type="ECO:0000256" key="1">
    <source>
        <dbReference type="SAM" id="SignalP"/>
    </source>
</evidence>
<name>A0A4V2F0A2_9BACT</name>
<dbReference type="SUPFAM" id="SSF63829">
    <property type="entry name" value="Calcium-dependent phosphotriesterase"/>
    <property type="match status" value="1"/>
</dbReference>
<dbReference type="SUPFAM" id="SSF50969">
    <property type="entry name" value="YVTN repeat-like/Quinoprotein amine dehydrogenase"/>
    <property type="match status" value="1"/>
</dbReference>